<dbReference type="Gene3D" id="3.20.20.80">
    <property type="entry name" value="Glycosidases"/>
    <property type="match status" value="1"/>
</dbReference>
<reference evidence="3 4" key="1">
    <citation type="journal article" date="2019" name="Int. J. Syst. Evol. Microbiol.">
        <title>The Global Catalogue of Microorganisms (GCM) 10K type strain sequencing project: providing services to taxonomists for standard genome sequencing and annotation.</title>
        <authorList>
            <consortium name="The Broad Institute Genomics Platform"/>
            <consortium name="The Broad Institute Genome Sequencing Center for Infectious Disease"/>
            <person name="Wu L."/>
            <person name="Ma J."/>
        </authorList>
    </citation>
    <scope>NUCLEOTIDE SEQUENCE [LARGE SCALE GENOMIC DNA]</scope>
    <source>
        <strain evidence="3 4">JCM 16328</strain>
    </source>
</reference>
<dbReference type="PANTHER" id="PTHR10357">
    <property type="entry name" value="ALPHA-AMYLASE FAMILY MEMBER"/>
    <property type="match status" value="1"/>
</dbReference>
<accession>A0AAV3T6W0</accession>
<feature type="region of interest" description="Disordered" evidence="1">
    <location>
        <begin position="58"/>
        <end position="118"/>
    </location>
</feature>
<dbReference type="GO" id="GO:0005975">
    <property type="term" value="P:carbohydrate metabolic process"/>
    <property type="evidence" value="ECO:0007669"/>
    <property type="project" value="InterPro"/>
</dbReference>
<dbReference type="InterPro" id="IPR006047">
    <property type="entry name" value="GH13_cat_dom"/>
</dbReference>
<dbReference type="Pfam" id="PF00128">
    <property type="entry name" value="Alpha-amylase"/>
    <property type="match status" value="1"/>
</dbReference>
<comment type="caution">
    <text evidence="3">The sequence shown here is derived from an EMBL/GenBank/DDBJ whole genome shotgun (WGS) entry which is preliminary data.</text>
</comment>
<evidence type="ECO:0000259" key="2">
    <source>
        <dbReference type="SMART" id="SM00642"/>
    </source>
</evidence>
<evidence type="ECO:0000256" key="1">
    <source>
        <dbReference type="SAM" id="MobiDB-lite"/>
    </source>
</evidence>
<dbReference type="SUPFAM" id="SSF49344">
    <property type="entry name" value="CBD9-like"/>
    <property type="match status" value="1"/>
</dbReference>
<dbReference type="InterPro" id="IPR017853">
    <property type="entry name" value="GH"/>
</dbReference>
<proteinExistence type="predicted"/>
<dbReference type="Proteomes" id="UP001500420">
    <property type="component" value="Unassembled WGS sequence"/>
</dbReference>
<evidence type="ECO:0000313" key="4">
    <source>
        <dbReference type="Proteomes" id="UP001500420"/>
    </source>
</evidence>
<feature type="compositionally biased region" description="Basic and acidic residues" evidence="1">
    <location>
        <begin position="58"/>
        <end position="81"/>
    </location>
</feature>
<name>A0AAV3T6W0_9EURY</name>
<organism evidence="3 4">
    <name type="scientific">Natronoarchaeum mannanilyticum</name>
    <dbReference type="NCBI Taxonomy" id="926360"/>
    <lineage>
        <taxon>Archaea</taxon>
        <taxon>Methanobacteriati</taxon>
        <taxon>Methanobacteriota</taxon>
        <taxon>Stenosarchaea group</taxon>
        <taxon>Halobacteria</taxon>
        <taxon>Halobacteriales</taxon>
        <taxon>Natronoarchaeaceae</taxon>
    </lineage>
</organism>
<dbReference type="SUPFAM" id="SSF51445">
    <property type="entry name" value="(Trans)glycosidases"/>
    <property type="match status" value="1"/>
</dbReference>
<evidence type="ECO:0000313" key="3">
    <source>
        <dbReference type="EMBL" id="GAA0664317.1"/>
    </source>
</evidence>
<gene>
    <name evidence="3" type="ORF">GCM10009020_06480</name>
</gene>
<feature type="region of interest" description="Disordered" evidence="1">
    <location>
        <begin position="1"/>
        <end position="37"/>
    </location>
</feature>
<feature type="compositionally biased region" description="Polar residues" evidence="1">
    <location>
        <begin position="10"/>
        <end position="21"/>
    </location>
</feature>
<dbReference type="Pfam" id="PF09985">
    <property type="entry name" value="Glucodextran_C"/>
    <property type="match status" value="1"/>
</dbReference>
<dbReference type="Gene3D" id="2.60.40.1190">
    <property type="match status" value="1"/>
</dbReference>
<dbReference type="EMBL" id="BAAADV010000001">
    <property type="protein sequence ID" value="GAA0664317.1"/>
    <property type="molecule type" value="Genomic_DNA"/>
</dbReference>
<dbReference type="RefSeq" id="WP_343772424.1">
    <property type="nucleotide sequence ID" value="NZ_BAAADV010000001.1"/>
</dbReference>
<dbReference type="SMART" id="SM00642">
    <property type="entry name" value="Aamy"/>
    <property type="match status" value="1"/>
</dbReference>
<dbReference type="InterPro" id="IPR019248">
    <property type="entry name" value="Glucodextran_C"/>
</dbReference>
<protein>
    <recommendedName>
        <fullName evidence="2">Glycosyl hydrolase family 13 catalytic domain-containing protein</fullName>
    </recommendedName>
</protein>
<keyword evidence="4" id="KW-1185">Reference proteome</keyword>
<sequence>MSKNDDSVRPSGSTASGTTSRVDTHTAFGADSYHPGQPRVVTVGEALVDPAFVGRIYGSDRDNYANRDHLGPRLPVLREDPDGYDPADFEWSIAERPEESDAELSFSTPTIDEQPRYDHGQDHVTEFVPDAPGTYVLELDAPDGTHEQTVHAFPEPPADAERQPRVTLDATYDPAAAEFVVEADAELAPGADASTAALEVLFLADDRDALATEDVQIDGLTARVPESALGGESARVHAAAYDGRLASVVDTVELSPEGDVDLPNRPPEWIEDGVVYEIFTRSFAGERGETDFDVLADGVEYLDYLGVDAVWLTPIVPSASAAKEISGGGPHGYDTLDYFGVAPDLVPDGQDPIEAYRSFVEACHDRDIKVVFDFVANHCGRDHEFFQESIDEQRDGLADWPRVDAWDADSKYYDWFDRVHEARYDGDGLVEPEPRVTGFFDLLDMPNFNFDNLAVREHLLAAADFWSGEVGVDGFRCDIAWGVPHDFWKDVREIVRSNDGEFLMLDESIPHDAGFAENEFDVHFDTVEYTGAAHDIARGEGSAFDLLDAVEARAEKGFPDHTLLLNATENHDEARLLNEALHADAHDDPEHVQRAIWAAGVALPGVPFVYSGQERQISKYGEGRHRGEGDDRDADVRPGGKQRALMNWANQGDTVPEDHVQFYRDVIDLYHDVDALGPNADLEDVWFRSDDHVLAFGRDASDLANLSGPERAVVVVNFGSDGPARVELPSIVDTTDRFSGKDLAVDAADGAASGGATGDGAATSDDLTTVEVDTIAVFETPTFDAVGDPIATWTGDSAPGLGPGHYEFPLADDFAPGSFDLTSFEVRKFAESYQFVFEFDTIENPWNRETGFSVQLPQVYVREPDADGGSVYAQAGVNASFEAEYQHRVLARPMGGVTVESAYGDVRATGGAEVLSDRDAVLVWVDTDALPDLEDAEIVPLVTAFDETQHAHVRQVEADAGQWTFGGGRDDDLNPNVLDLVTPTGLSRAEALAYDDEALATIPFLDVSE</sequence>
<feature type="domain" description="Glycosyl hydrolase family 13 catalytic" evidence="2">
    <location>
        <begin position="277"/>
        <end position="649"/>
    </location>
</feature>
<dbReference type="AlphaFoldDB" id="A0AAV3T6W0"/>